<dbReference type="RefSeq" id="WP_207860108.1">
    <property type="nucleotide sequence ID" value="NZ_JAFREP010000015.1"/>
</dbReference>
<evidence type="ECO:0000313" key="2">
    <source>
        <dbReference type="Proteomes" id="UP000664417"/>
    </source>
</evidence>
<protein>
    <submittedName>
        <fullName evidence="1">Uncharacterized protein</fullName>
    </submittedName>
</protein>
<reference evidence="1" key="1">
    <citation type="submission" date="2021-03" db="EMBL/GenBank/DDBJ databases">
        <authorList>
            <person name="Wang G."/>
        </authorList>
    </citation>
    <scope>NUCLEOTIDE SEQUENCE</scope>
    <source>
        <strain evidence="1">KCTC 12899</strain>
    </source>
</reference>
<dbReference type="AlphaFoldDB" id="A0A8J7Q9F1"/>
<keyword evidence="2" id="KW-1185">Reference proteome</keyword>
<dbReference type="EMBL" id="JAFREP010000015">
    <property type="protein sequence ID" value="MBO1320157.1"/>
    <property type="molecule type" value="Genomic_DNA"/>
</dbReference>
<name>A0A8J7Q9F1_9BACT</name>
<proteinExistence type="predicted"/>
<evidence type="ECO:0000313" key="1">
    <source>
        <dbReference type="EMBL" id="MBO1320157.1"/>
    </source>
</evidence>
<accession>A0A8J7Q9F1</accession>
<organism evidence="1 2">
    <name type="scientific">Acanthopleuribacter pedis</name>
    <dbReference type="NCBI Taxonomy" id="442870"/>
    <lineage>
        <taxon>Bacteria</taxon>
        <taxon>Pseudomonadati</taxon>
        <taxon>Acidobacteriota</taxon>
        <taxon>Holophagae</taxon>
        <taxon>Acanthopleuribacterales</taxon>
        <taxon>Acanthopleuribacteraceae</taxon>
        <taxon>Acanthopleuribacter</taxon>
    </lineage>
</organism>
<sequence>MFIDPNGLQTKVFQYINIDNGTRGWVYIHEDEFNRAISGKDFMYSTAVYDNPVFPSAGELRFHDAIRGKTSDEIRLYIMRDLGGIALGSRYKRFLILDSSTSKLDSSSPTEIIEDAGWNIIAKSRALPGGILDVAATNLETFLTGSAQVEKMKNGKWRRVVYFDPEFVMESSVVRDTQERNIDAAVLKLATKSGKLRPGEQGTIKEEQIGWVVYQDGFYFDPFFWAAGSSKLTSNVVLNFSKERGVIVAEGYVYNVWSDVYDWNPGQDEHGDYYDKSVVLPGILFGQTRKKLVVFDSAWLSLEESSLHPAKSFEMESTWRQKIKIVISGSKIDIILSERYEQR</sequence>
<gene>
    <name evidence="1" type="ORF">J3U88_16900</name>
</gene>
<dbReference type="Proteomes" id="UP000664417">
    <property type="component" value="Unassembled WGS sequence"/>
</dbReference>
<comment type="caution">
    <text evidence="1">The sequence shown here is derived from an EMBL/GenBank/DDBJ whole genome shotgun (WGS) entry which is preliminary data.</text>
</comment>